<dbReference type="SUPFAM" id="SSF103473">
    <property type="entry name" value="MFS general substrate transporter"/>
    <property type="match status" value="1"/>
</dbReference>
<dbReference type="AlphaFoldDB" id="A0A1R3L2U4"/>
<dbReference type="InterPro" id="IPR036237">
    <property type="entry name" value="Xyl_isomerase-like_sf"/>
</dbReference>
<keyword evidence="7" id="KW-0472">Membrane</keyword>
<dbReference type="Proteomes" id="UP000187203">
    <property type="component" value="Unassembled WGS sequence"/>
</dbReference>
<evidence type="ECO:0000256" key="6">
    <source>
        <dbReference type="ARBA" id="ARBA00023235"/>
    </source>
</evidence>
<dbReference type="PANTHER" id="PTHR43489">
    <property type="entry name" value="ISOMERASE"/>
    <property type="match status" value="1"/>
</dbReference>
<evidence type="ECO:0000256" key="5">
    <source>
        <dbReference type="ARBA" id="ARBA00017985"/>
    </source>
</evidence>
<dbReference type="InterPro" id="IPR053398">
    <property type="entry name" value="HPT_OtnI_isomerases"/>
</dbReference>
<evidence type="ECO:0000256" key="7">
    <source>
        <dbReference type="SAM" id="Phobius"/>
    </source>
</evidence>
<feature type="transmembrane region" description="Helical" evidence="7">
    <location>
        <begin position="23"/>
        <end position="43"/>
    </location>
</feature>
<accession>A0A1R3L2U4</accession>
<proteinExistence type="inferred from homology"/>
<feature type="transmembrane region" description="Helical" evidence="7">
    <location>
        <begin position="112"/>
        <end position="134"/>
    </location>
</feature>
<feature type="transmembrane region" description="Helical" evidence="7">
    <location>
        <begin position="55"/>
        <end position="72"/>
    </location>
</feature>
<evidence type="ECO:0000256" key="1">
    <source>
        <dbReference type="ARBA" id="ARBA00000476"/>
    </source>
</evidence>
<dbReference type="OrthoDB" id="196786at2759"/>
<comment type="catalytic activity">
    <reaction evidence="1">
        <text>3-hydroxypyruvate = 2-hydroxy-3-oxopropanoate</text>
        <dbReference type="Rhea" id="RHEA:11952"/>
        <dbReference type="ChEBI" id="CHEBI:17180"/>
        <dbReference type="ChEBI" id="CHEBI:57978"/>
        <dbReference type="EC" id="5.3.1.22"/>
    </reaction>
</comment>
<keyword evidence="10" id="KW-1185">Reference proteome</keyword>
<feature type="domain" description="Xylose isomerase-like TIM barrel" evidence="8">
    <location>
        <begin position="177"/>
        <end position="412"/>
    </location>
</feature>
<evidence type="ECO:0000313" key="9">
    <source>
        <dbReference type="EMBL" id="OMP13683.1"/>
    </source>
</evidence>
<keyword evidence="7" id="KW-1133">Transmembrane helix</keyword>
<sequence>MGQYGLTFWMPTLVKNAGVKDTLMVGVLSAIPYVCAAITMVLIGRSADARRERRWHLVVPALMGAVGFAVVATAGNNVALSIVFLSLAAAGVLTCAPLFWSLPTAFLQGTAAAAGIAAINSVGNLAGFVSPYMIEALKDMTGSTSAGMYALAGVLVLGCIAVLRTPPKLEHAFLDRFAAAAKDGFEGVEFLFPYDFDKADIRARLDDAGLTQALFNAPPGDWTGGERGIASLPGREAEFKRGIATALEYAQVLGNTRLHVMAGLLPAGADRARHHATYVSNVAYAAREAAGAGVTIVLEPINTRDMPGFFLTHQAQAHAVCKEVGAANVKVQFDLYHAQIMEGDLSVKLKQYVDGVGHVQIAGVPDRHEPDEGELHYPHLFALLDALGYNGWVGCEYRPRAGTSEGLGWLKRWRESQR</sequence>
<organism evidence="9 10">
    <name type="scientific">Corchorus olitorius</name>
    <dbReference type="NCBI Taxonomy" id="93759"/>
    <lineage>
        <taxon>Eukaryota</taxon>
        <taxon>Viridiplantae</taxon>
        <taxon>Streptophyta</taxon>
        <taxon>Embryophyta</taxon>
        <taxon>Tracheophyta</taxon>
        <taxon>Spermatophyta</taxon>
        <taxon>Magnoliopsida</taxon>
        <taxon>eudicotyledons</taxon>
        <taxon>Gunneridae</taxon>
        <taxon>Pentapetalae</taxon>
        <taxon>rosids</taxon>
        <taxon>malvids</taxon>
        <taxon>Malvales</taxon>
        <taxon>Malvaceae</taxon>
        <taxon>Grewioideae</taxon>
        <taxon>Apeibeae</taxon>
        <taxon>Corchorus</taxon>
    </lineage>
</organism>
<dbReference type="Gene3D" id="3.20.20.150">
    <property type="entry name" value="Divalent-metal-dependent TIM barrel enzymes"/>
    <property type="match status" value="1"/>
</dbReference>
<feature type="transmembrane region" description="Helical" evidence="7">
    <location>
        <begin position="146"/>
        <end position="163"/>
    </location>
</feature>
<dbReference type="STRING" id="93759.A0A1R3L2U4"/>
<reference evidence="10" key="1">
    <citation type="submission" date="2013-09" db="EMBL/GenBank/DDBJ databases">
        <title>Corchorus olitorius genome sequencing.</title>
        <authorList>
            <person name="Alam M."/>
            <person name="Haque M.S."/>
            <person name="Islam M.S."/>
            <person name="Emdad E.M."/>
            <person name="Islam M.M."/>
            <person name="Ahmed B."/>
            <person name="Halim A."/>
            <person name="Hossen Q.M.M."/>
            <person name="Hossain M.Z."/>
            <person name="Ahmed R."/>
            <person name="Khan M.M."/>
            <person name="Islam R."/>
            <person name="Rashid M.M."/>
            <person name="Khan S.A."/>
            <person name="Rahman M.S."/>
            <person name="Alam M."/>
            <person name="Yahiya A.S."/>
            <person name="Khan M.S."/>
            <person name="Azam M.S."/>
            <person name="Haque T."/>
            <person name="Lashkar M.Z.H."/>
            <person name="Akhand A.I."/>
            <person name="Morshed G."/>
            <person name="Roy S."/>
            <person name="Uddin K.S."/>
            <person name="Rabeya T."/>
            <person name="Hossain A.S."/>
            <person name="Chowdhury A."/>
            <person name="Snigdha A.R."/>
            <person name="Mortoza M.S."/>
            <person name="Matin S.A."/>
            <person name="Hoque S.M.E."/>
            <person name="Islam M.K."/>
            <person name="Roy D.K."/>
            <person name="Haider R."/>
            <person name="Moosa M.M."/>
            <person name="Elias S.M."/>
            <person name="Hasan A.M."/>
            <person name="Jahan S."/>
            <person name="Shafiuddin M."/>
            <person name="Mahmood N."/>
            <person name="Shommy N.S."/>
        </authorList>
    </citation>
    <scope>NUCLEOTIDE SEQUENCE [LARGE SCALE GENOMIC DNA]</scope>
    <source>
        <strain evidence="10">cv. O-4</strain>
    </source>
</reference>
<dbReference type="EC" id="5.3.1.22" evidence="4"/>
<comment type="similarity">
    <text evidence="3">Belongs to the hyi family.</text>
</comment>
<comment type="function">
    <text evidence="2">Catalyzes the reversible isomerization between hydroxypyruvate and 2-hydroxy-3-oxopropanoate (also termed tartronate semialdehyde).</text>
</comment>
<keyword evidence="6" id="KW-0413">Isomerase</keyword>
<name>A0A1R3L2U4_9ROSI</name>
<dbReference type="GO" id="GO:0046487">
    <property type="term" value="P:glyoxylate metabolic process"/>
    <property type="evidence" value="ECO:0007669"/>
    <property type="project" value="TreeGrafter"/>
</dbReference>
<evidence type="ECO:0000256" key="3">
    <source>
        <dbReference type="ARBA" id="ARBA00005962"/>
    </source>
</evidence>
<evidence type="ECO:0000256" key="2">
    <source>
        <dbReference type="ARBA" id="ARBA00002968"/>
    </source>
</evidence>
<dbReference type="InterPro" id="IPR036259">
    <property type="entry name" value="MFS_trans_sf"/>
</dbReference>
<dbReference type="PANTHER" id="PTHR43489:SF13">
    <property type="entry name" value="HYDROXYPYRUVATE ISOMERASE"/>
    <property type="match status" value="1"/>
</dbReference>
<dbReference type="SUPFAM" id="SSF51658">
    <property type="entry name" value="Xylose isomerase-like"/>
    <property type="match status" value="1"/>
</dbReference>
<protein>
    <recommendedName>
        <fullName evidence="5">Putative hydroxypyruvate isomerase</fullName>
        <ecNumber evidence="4">5.3.1.22</ecNumber>
    </recommendedName>
</protein>
<dbReference type="FunFam" id="3.20.20.150:FF:000007">
    <property type="entry name" value="Hydroxypyruvate isomerase"/>
    <property type="match status" value="1"/>
</dbReference>
<evidence type="ECO:0000256" key="4">
    <source>
        <dbReference type="ARBA" id="ARBA00012570"/>
    </source>
</evidence>
<comment type="caution">
    <text evidence="9">The sequence shown here is derived from an EMBL/GenBank/DDBJ whole genome shotgun (WGS) entry which is preliminary data.</text>
</comment>
<dbReference type="InterPro" id="IPR013022">
    <property type="entry name" value="Xyl_isomerase-like_TIM-brl"/>
</dbReference>
<dbReference type="GO" id="GO:0008903">
    <property type="term" value="F:hydroxypyruvate isomerase activity"/>
    <property type="evidence" value="ECO:0007669"/>
    <property type="project" value="UniProtKB-EC"/>
</dbReference>
<keyword evidence="7" id="KW-0812">Transmembrane</keyword>
<evidence type="ECO:0000313" key="10">
    <source>
        <dbReference type="Proteomes" id="UP000187203"/>
    </source>
</evidence>
<dbReference type="EMBL" id="AWUE01003560">
    <property type="protein sequence ID" value="OMP13683.1"/>
    <property type="molecule type" value="Genomic_DNA"/>
</dbReference>
<dbReference type="NCBIfam" id="NF043033">
    <property type="entry name" value="OxoTetrIsom"/>
    <property type="match status" value="1"/>
</dbReference>
<gene>
    <name evidence="9" type="ORF">COLO4_01154</name>
</gene>
<evidence type="ECO:0000259" key="8">
    <source>
        <dbReference type="Pfam" id="PF01261"/>
    </source>
</evidence>
<dbReference type="Pfam" id="PF01261">
    <property type="entry name" value="AP_endonuc_2"/>
    <property type="match status" value="1"/>
</dbReference>
<feature type="transmembrane region" description="Helical" evidence="7">
    <location>
        <begin position="78"/>
        <end position="100"/>
    </location>
</feature>
<dbReference type="InterPro" id="IPR050417">
    <property type="entry name" value="Sugar_Epim/Isomerase"/>
</dbReference>
<dbReference type="Gene3D" id="1.20.1250.20">
    <property type="entry name" value="MFS general substrate transporter like domains"/>
    <property type="match status" value="1"/>
</dbReference>